<evidence type="ECO:0000256" key="1">
    <source>
        <dbReference type="SAM" id="Phobius"/>
    </source>
</evidence>
<accession>A0A8W7P7D3</accession>
<reference evidence="2" key="1">
    <citation type="submission" date="2022-08" db="UniProtKB">
        <authorList>
            <consortium name="EnsemblMetazoa"/>
        </authorList>
    </citation>
    <scope>IDENTIFICATION</scope>
</reference>
<organism evidence="2">
    <name type="scientific">Anopheles coluzzii</name>
    <name type="common">African malaria mosquito</name>
    <dbReference type="NCBI Taxonomy" id="1518534"/>
    <lineage>
        <taxon>Eukaryota</taxon>
        <taxon>Metazoa</taxon>
        <taxon>Ecdysozoa</taxon>
        <taxon>Arthropoda</taxon>
        <taxon>Hexapoda</taxon>
        <taxon>Insecta</taxon>
        <taxon>Pterygota</taxon>
        <taxon>Neoptera</taxon>
        <taxon>Endopterygota</taxon>
        <taxon>Diptera</taxon>
        <taxon>Nematocera</taxon>
        <taxon>Culicoidea</taxon>
        <taxon>Culicidae</taxon>
        <taxon>Anophelinae</taxon>
        <taxon>Anopheles</taxon>
    </lineage>
</organism>
<dbReference type="Proteomes" id="UP000075882">
    <property type="component" value="Unassembled WGS sequence"/>
</dbReference>
<keyword evidence="1" id="KW-0472">Membrane</keyword>
<name>A0A8W7P7D3_ANOCL</name>
<keyword evidence="1" id="KW-1133">Transmembrane helix</keyword>
<dbReference type="AlphaFoldDB" id="A0A8W7P7D3"/>
<sequence length="200" mass="19998">MCCGAGAGWYPIAIGAGAAGLAACLPYSRKCTTNVFFDVSTAGMAAVAGGAIAGAIGMLVGARVPWAGTDPGDGAVASTAGCGCASTPVGVTLTGIGTTFGPTGDTPDDALLPPRCMAPICSATWFTLLLLLAFEAPCCLPVPDEPYDDACCSAGLFCAALECCCDPWPFPFLDCCELVVLVLVLALVAVDCVALTPLYL</sequence>
<feature type="transmembrane region" description="Helical" evidence="1">
    <location>
        <begin position="178"/>
        <end position="199"/>
    </location>
</feature>
<dbReference type="EnsemblMetazoa" id="ACOM026515-RA">
    <property type="protein sequence ID" value="ACOM026515-PA.1"/>
    <property type="gene ID" value="ACOM026515"/>
</dbReference>
<protein>
    <submittedName>
        <fullName evidence="2">Uncharacterized protein</fullName>
    </submittedName>
</protein>
<proteinExistence type="predicted"/>
<keyword evidence="1" id="KW-0812">Transmembrane</keyword>
<evidence type="ECO:0000313" key="2">
    <source>
        <dbReference type="EnsemblMetazoa" id="ACOM026515-PA.1"/>
    </source>
</evidence>